<name>H6BJV9_EXODN</name>
<dbReference type="CDD" id="cd14705">
    <property type="entry name" value="bZIP_Zip1"/>
    <property type="match status" value="1"/>
</dbReference>
<dbReference type="VEuPathDB" id="FungiDB:HMPREF1120_00543"/>
<dbReference type="OrthoDB" id="2247093at2759"/>
<sequence length="538" mass="56998">MVATGVPAARGGSRVHVTILATADRPPITSPAAAGTHNPSGHASGGSAESSRPSTSSAVRPEAHGLYSGAASSARPVGEAGTAESASRTTSRPLGVHSILNPTVESEPLGNSSNIRTNPSPARSVAPSLVPAPSLSPRGRKRIEPRSPPREHDQPLSTGTRRRVLTPKSPSVRAASLGPRRNPALPSSLQPVEPGTGLGGRTYTAEPGLYRTSEIPPLPPLSMAAAQNLPSLAPLGAAGQLVTSASHVSQSPVRGIESLHAHYPSDISSVSQASYGKVEQVSPVYRYGVNRAPSQPPPGLRALPAGVTSGFHAHGPHDGYQSAQPSYQMTLDTDQGPMVVPVQLDLQQASKVADEKRKRNAGASARFRARRKEKEKEASQTIAGLQQELNDMTEERDFYLSERNYFRELVRGRVSPRLLQRPPSPQHRRRAAGSTAGPSQHNVDDTYRDVSDSGSTAQRRRTGDYQPTFLGQRQTHSPSTSSSGMGFSMEPTLPLPPPSGGPGSYGPPRSMPTGPPAPPGAQSYDPFRKDPFDRTWHR</sequence>
<dbReference type="Proteomes" id="UP000007304">
    <property type="component" value="Unassembled WGS sequence"/>
</dbReference>
<gene>
    <name evidence="3" type="ORF">HMPREF1120_00543</name>
</gene>
<organism evidence="3 4">
    <name type="scientific">Exophiala dermatitidis (strain ATCC 34100 / CBS 525.76 / NIH/UT8656)</name>
    <name type="common">Black yeast</name>
    <name type="synonym">Wangiella dermatitidis</name>
    <dbReference type="NCBI Taxonomy" id="858893"/>
    <lineage>
        <taxon>Eukaryota</taxon>
        <taxon>Fungi</taxon>
        <taxon>Dikarya</taxon>
        <taxon>Ascomycota</taxon>
        <taxon>Pezizomycotina</taxon>
        <taxon>Eurotiomycetes</taxon>
        <taxon>Chaetothyriomycetidae</taxon>
        <taxon>Chaetothyriales</taxon>
        <taxon>Herpotrichiellaceae</taxon>
        <taxon>Exophiala</taxon>
    </lineage>
</organism>
<dbReference type="PROSITE" id="PS00036">
    <property type="entry name" value="BZIP_BASIC"/>
    <property type="match status" value="1"/>
</dbReference>
<dbReference type="AlphaFoldDB" id="H6BJV9"/>
<evidence type="ECO:0000259" key="2">
    <source>
        <dbReference type="PROSITE" id="PS00036"/>
    </source>
</evidence>
<dbReference type="RefSeq" id="XP_009152790.1">
    <property type="nucleotide sequence ID" value="XM_009154542.1"/>
</dbReference>
<dbReference type="GeneID" id="20305182"/>
<evidence type="ECO:0000256" key="1">
    <source>
        <dbReference type="SAM" id="MobiDB-lite"/>
    </source>
</evidence>
<feature type="compositionally biased region" description="Low complexity" evidence="1">
    <location>
        <begin position="119"/>
        <end position="137"/>
    </location>
</feature>
<proteinExistence type="predicted"/>
<reference evidence="3" key="1">
    <citation type="submission" date="2011-07" db="EMBL/GenBank/DDBJ databases">
        <title>The Genome Sequence of Exophiala (Wangiella) dermatitidis NIH/UT8656.</title>
        <authorList>
            <consortium name="The Broad Institute Genome Sequencing Platform"/>
            <person name="Cuomo C."/>
            <person name="Wang Z."/>
            <person name="Hunicke-Smith S."/>
            <person name="Szanislo P.J."/>
            <person name="Earl A."/>
            <person name="Young S.K."/>
            <person name="Zeng Q."/>
            <person name="Gargeya S."/>
            <person name="Fitzgerald M."/>
            <person name="Haas B."/>
            <person name="Abouelleil A."/>
            <person name="Alvarado L."/>
            <person name="Arachchi H.M."/>
            <person name="Berlin A."/>
            <person name="Brown A."/>
            <person name="Chapman S.B."/>
            <person name="Chen Z."/>
            <person name="Dunbar C."/>
            <person name="Freedman E."/>
            <person name="Gearin G."/>
            <person name="Gellesch M."/>
            <person name="Goldberg J."/>
            <person name="Griggs A."/>
            <person name="Gujja S."/>
            <person name="Heiman D."/>
            <person name="Howarth C."/>
            <person name="Larson L."/>
            <person name="Lui A."/>
            <person name="MacDonald P.J.P."/>
            <person name="Montmayeur A."/>
            <person name="Murphy C."/>
            <person name="Neiman D."/>
            <person name="Pearson M."/>
            <person name="Priest M."/>
            <person name="Roberts A."/>
            <person name="Saif S."/>
            <person name="Shea T."/>
            <person name="Shenoy N."/>
            <person name="Sisk P."/>
            <person name="Stolte C."/>
            <person name="Sykes S."/>
            <person name="Wortman J."/>
            <person name="Nusbaum C."/>
            <person name="Birren B."/>
        </authorList>
    </citation>
    <scope>NUCLEOTIDE SEQUENCE</scope>
    <source>
        <strain evidence="3">NIH/UT8656</strain>
    </source>
</reference>
<dbReference type="OMA" id="PQSWHPY"/>
<feature type="compositionally biased region" description="Polar residues" evidence="1">
    <location>
        <begin position="379"/>
        <end position="388"/>
    </location>
</feature>
<feature type="compositionally biased region" description="Pro residues" evidence="1">
    <location>
        <begin position="509"/>
        <end position="519"/>
    </location>
</feature>
<dbReference type="GO" id="GO:0003700">
    <property type="term" value="F:DNA-binding transcription factor activity"/>
    <property type="evidence" value="ECO:0007669"/>
    <property type="project" value="InterPro"/>
</dbReference>
<feature type="compositionally biased region" description="Low complexity" evidence="1">
    <location>
        <begin position="477"/>
        <end position="492"/>
    </location>
</feature>
<dbReference type="InParanoid" id="H6BJV9"/>
<feature type="compositionally biased region" description="Basic and acidic residues" evidence="1">
    <location>
        <begin position="526"/>
        <end position="538"/>
    </location>
</feature>
<keyword evidence="4" id="KW-1185">Reference proteome</keyword>
<protein>
    <recommendedName>
        <fullName evidence="2">BZIP domain-containing protein</fullName>
    </recommendedName>
</protein>
<feature type="compositionally biased region" description="Low complexity" evidence="1">
    <location>
        <begin position="40"/>
        <end position="58"/>
    </location>
</feature>
<dbReference type="eggNOG" id="ENOG502S3WG">
    <property type="taxonomic scope" value="Eukaryota"/>
</dbReference>
<dbReference type="HOGENOM" id="CLU_527858_0_0_1"/>
<dbReference type="EMBL" id="JH226130">
    <property type="protein sequence ID" value="EHY52329.1"/>
    <property type="molecule type" value="Genomic_DNA"/>
</dbReference>
<feature type="compositionally biased region" description="Basic and acidic residues" evidence="1">
    <location>
        <begin position="142"/>
        <end position="154"/>
    </location>
</feature>
<feature type="region of interest" description="Disordered" evidence="1">
    <location>
        <begin position="350"/>
        <end position="388"/>
    </location>
</feature>
<feature type="compositionally biased region" description="Polar residues" evidence="1">
    <location>
        <begin position="100"/>
        <end position="118"/>
    </location>
</feature>
<feature type="region of interest" description="Disordered" evidence="1">
    <location>
        <begin position="410"/>
        <end position="538"/>
    </location>
</feature>
<feature type="domain" description="BZIP" evidence="2">
    <location>
        <begin position="356"/>
        <end position="370"/>
    </location>
</feature>
<accession>H6BJV9</accession>
<evidence type="ECO:0000313" key="3">
    <source>
        <dbReference type="EMBL" id="EHY52329.1"/>
    </source>
</evidence>
<dbReference type="InterPro" id="IPR004827">
    <property type="entry name" value="bZIP"/>
</dbReference>
<evidence type="ECO:0000313" key="4">
    <source>
        <dbReference type="Proteomes" id="UP000007304"/>
    </source>
</evidence>
<feature type="region of interest" description="Disordered" evidence="1">
    <location>
        <begin position="1"/>
        <end position="214"/>
    </location>
</feature>
<feature type="compositionally biased region" description="Basic and acidic residues" evidence="1">
    <location>
        <begin position="442"/>
        <end position="451"/>
    </location>
</feature>